<protein>
    <submittedName>
        <fullName evidence="1">Uncharacterized protein</fullName>
    </submittedName>
</protein>
<sequence>MKLIKQSMILSMIFLICSFNNRNPENPEKSTLFELFALAPITLFDGTSEGITIEEKKDLCIQKESDSWKITYLTDEKMEVTCKYPSSSITLFTLERKSKSPILVAFTVNERNTSVELWEKDKGGNLEKVELLPTVHAKDFFFIENQFDGLSKYNNNVYYSVDTEKFIIGAGLYTWMEKEFEFRPVDFQIELKWDGEKFYPDKQVIVD</sequence>
<gene>
    <name evidence="1" type="ORF">PEDI_30690</name>
</gene>
<comment type="caution">
    <text evidence="1">The sequence shown here is derived from an EMBL/GenBank/DDBJ whole genome shotgun (WGS) entry which is preliminary data.</text>
</comment>
<proteinExistence type="predicted"/>
<organism evidence="1 2">
    <name type="scientific">Persicobacter diffluens</name>
    <dbReference type="NCBI Taxonomy" id="981"/>
    <lineage>
        <taxon>Bacteria</taxon>
        <taxon>Pseudomonadati</taxon>
        <taxon>Bacteroidota</taxon>
        <taxon>Cytophagia</taxon>
        <taxon>Cytophagales</taxon>
        <taxon>Persicobacteraceae</taxon>
        <taxon>Persicobacter</taxon>
    </lineage>
</organism>
<dbReference type="RefSeq" id="WP_338237792.1">
    <property type="nucleotide sequence ID" value="NZ_BQKE01000002.1"/>
</dbReference>
<dbReference type="AlphaFoldDB" id="A0AAN5AL60"/>
<evidence type="ECO:0000313" key="1">
    <source>
        <dbReference type="EMBL" id="GJM62517.1"/>
    </source>
</evidence>
<accession>A0AAN5AL60</accession>
<reference evidence="1 2" key="1">
    <citation type="submission" date="2021-12" db="EMBL/GenBank/DDBJ databases">
        <title>Genome sequencing of bacteria with rrn-lacking chromosome and rrn-plasmid.</title>
        <authorList>
            <person name="Anda M."/>
            <person name="Iwasaki W."/>
        </authorList>
    </citation>
    <scope>NUCLEOTIDE SEQUENCE [LARGE SCALE GENOMIC DNA]</scope>
    <source>
        <strain evidence="1 2">NBRC 15940</strain>
    </source>
</reference>
<keyword evidence="2" id="KW-1185">Reference proteome</keyword>
<dbReference type="Proteomes" id="UP001310022">
    <property type="component" value="Unassembled WGS sequence"/>
</dbReference>
<name>A0AAN5AL60_9BACT</name>
<dbReference type="EMBL" id="BQKE01000002">
    <property type="protein sequence ID" value="GJM62517.1"/>
    <property type="molecule type" value="Genomic_DNA"/>
</dbReference>
<evidence type="ECO:0000313" key="2">
    <source>
        <dbReference type="Proteomes" id="UP001310022"/>
    </source>
</evidence>